<dbReference type="PANTHER" id="PTHR30386:SF26">
    <property type="entry name" value="TRANSPORT PROTEIN COMB"/>
    <property type="match status" value="1"/>
</dbReference>
<evidence type="ECO:0000256" key="6">
    <source>
        <dbReference type="SAM" id="Phobius"/>
    </source>
</evidence>
<dbReference type="Gene3D" id="2.40.50.100">
    <property type="match status" value="1"/>
</dbReference>
<feature type="transmembrane region" description="Helical" evidence="6">
    <location>
        <begin position="187"/>
        <end position="207"/>
    </location>
</feature>
<keyword evidence="2 6" id="KW-0812">Transmembrane</keyword>
<dbReference type="InterPro" id="IPR050739">
    <property type="entry name" value="MFP"/>
</dbReference>
<dbReference type="GO" id="GO:0016020">
    <property type="term" value="C:membrane"/>
    <property type="evidence" value="ECO:0007669"/>
    <property type="project" value="UniProtKB-SubCell"/>
</dbReference>
<dbReference type="Gene3D" id="1.10.287.470">
    <property type="entry name" value="Helix hairpin bin"/>
    <property type="match status" value="1"/>
</dbReference>
<evidence type="ECO:0000256" key="4">
    <source>
        <dbReference type="ARBA" id="ARBA00023136"/>
    </source>
</evidence>
<dbReference type="InterPro" id="IPR058625">
    <property type="entry name" value="MdtA-like_BSH"/>
</dbReference>
<gene>
    <name evidence="8" type="ORF">V7x_04450</name>
</gene>
<dbReference type="Pfam" id="PF25917">
    <property type="entry name" value="BSH_RND"/>
    <property type="match status" value="1"/>
</dbReference>
<reference evidence="8 9" key="1">
    <citation type="submission" date="2019-02" db="EMBL/GenBank/DDBJ databases">
        <title>Deep-cultivation of Planctomycetes and their phenomic and genomic characterization uncovers novel biology.</title>
        <authorList>
            <person name="Wiegand S."/>
            <person name="Jogler M."/>
            <person name="Boedeker C."/>
            <person name="Pinto D."/>
            <person name="Vollmers J."/>
            <person name="Rivas-Marin E."/>
            <person name="Kohn T."/>
            <person name="Peeters S.H."/>
            <person name="Heuer A."/>
            <person name="Rast P."/>
            <person name="Oberbeckmann S."/>
            <person name="Bunk B."/>
            <person name="Jeske O."/>
            <person name="Meyerdierks A."/>
            <person name="Storesund J.E."/>
            <person name="Kallscheuer N."/>
            <person name="Luecker S."/>
            <person name="Lage O.M."/>
            <person name="Pohl T."/>
            <person name="Merkel B.J."/>
            <person name="Hornburger P."/>
            <person name="Mueller R.-W."/>
            <person name="Bruemmer F."/>
            <person name="Labrenz M."/>
            <person name="Spormann A.M."/>
            <person name="Op Den Camp H."/>
            <person name="Overmann J."/>
            <person name="Amann R."/>
            <person name="Jetten M.S.M."/>
            <person name="Mascher T."/>
            <person name="Medema M.H."/>
            <person name="Devos D.P."/>
            <person name="Kaster A.-K."/>
            <person name="Ovreas L."/>
            <person name="Rohde M."/>
            <person name="Galperin M.Y."/>
            <person name="Jogler C."/>
        </authorList>
    </citation>
    <scope>NUCLEOTIDE SEQUENCE [LARGE SCALE GENOMIC DNA]</scope>
    <source>
        <strain evidence="8 9">V7</strain>
    </source>
</reference>
<feature type="compositionally biased region" description="Low complexity" evidence="5">
    <location>
        <begin position="82"/>
        <end position="98"/>
    </location>
</feature>
<proteinExistence type="predicted"/>
<dbReference type="AlphaFoldDB" id="A0A5C6FRD0"/>
<keyword evidence="4 6" id="KW-0472">Membrane</keyword>
<organism evidence="8 9">
    <name type="scientific">Crateriforma conspicua</name>
    <dbReference type="NCBI Taxonomy" id="2527996"/>
    <lineage>
        <taxon>Bacteria</taxon>
        <taxon>Pseudomonadati</taxon>
        <taxon>Planctomycetota</taxon>
        <taxon>Planctomycetia</taxon>
        <taxon>Planctomycetales</taxon>
        <taxon>Planctomycetaceae</taxon>
        <taxon>Crateriforma</taxon>
    </lineage>
</organism>
<evidence type="ECO:0000256" key="1">
    <source>
        <dbReference type="ARBA" id="ARBA00004167"/>
    </source>
</evidence>
<sequence length="458" mass="49896" precursor="true">MAPQNVSHTAGRDATHTRDTATWTDVAANAIDQLDLAAQTANGLQPFMDNALGVVAQTVGATRCTLSLLEQGAPRVLASRLASDPSPSESPATSTTTARIRRVDISPETALELMTQWPQGHRFAAASQSTMTDVDQQQPVDEFLTSVLQLCQTVFLKDQYTRYRTFTPATSPDESSTSSGRKQKIRLATVLIIALGLISFVPIPFHLPVDGVIRAKDQFGIYAPVSGRVAKVAVTDGQNVDEGQVLLVLENAELQLRRSSVIGELATAEAELTSLRAGYSKASDESDPNQSLRQSVLRTRIDALRKQVELANRIHETLTLRAPIAGRVNTDSTWDHRTGQNIAAGQWFMDIVSDDEGFVAVMSLPERQFGYLGDERIPCDFRLRSAPESSLSGTVQTVAETVSVRPDGTSVVEMTIPVDSDIGLRHGAEVVGHITPGRRPLGFVLFRPIIEAFRNQRW</sequence>
<accession>A0A5C6FRD0</accession>
<keyword evidence="3 6" id="KW-1133">Transmembrane helix</keyword>
<evidence type="ECO:0000313" key="9">
    <source>
        <dbReference type="Proteomes" id="UP000316476"/>
    </source>
</evidence>
<comment type="caution">
    <text evidence="8">The sequence shown here is derived from an EMBL/GenBank/DDBJ whole genome shotgun (WGS) entry which is preliminary data.</text>
</comment>
<dbReference type="SUPFAM" id="SSF111369">
    <property type="entry name" value="HlyD-like secretion proteins"/>
    <property type="match status" value="1"/>
</dbReference>
<comment type="subcellular location">
    <subcellularLocation>
        <location evidence="1">Membrane</location>
        <topology evidence="1">Single-pass membrane protein</topology>
    </subcellularLocation>
</comment>
<dbReference type="Gene3D" id="2.40.30.170">
    <property type="match status" value="1"/>
</dbReference>
<evidence type="ECO:0000256" key="5">
    <source>
        <dbReference type="SAM" id="MobiDB-lite"/>
    </source>
</evidence>
<dbReference type="RefSeq" id="WP_197135835.1">
    <property type="nucleotide sequence ID" value="NZ_SJPZ01000001.1"/>
</dbReference>
<evidence type="ECO:0000313" key="8">
    <source>
        <dbReference type="EMBL" id="TWU64901.1"/>
    </source>
</evidence>
<dbReference type="Proteomes" id="UP000316476">
    <property type="component" value="Unassembled WGS sequence"/>
</dbReference>
<evidence type="ECO:0000259" key="7">
    <source>
        <dbReference type="Pfam" id="PF25917"/>
    </source>
</evidence>
<protein>
    <submittedName>
        <fullName evidence="8">Multidrug resistance protein MdtN</fullName>
    </submittedName>
</protein>
<evidence type="ECO:0000256" key="3">
    <source>
        <dbReference type="ARBA" id="ARBA00022989"/>
    </source>
</evidence>
<dbReference type="EMBL" id="SJPZ01000001">
    <property type="protein sequence ID" value="TWU64901.1"/>
    <property type="molecule type" value="Genomic_DNA"/>
</dbReference>
<evidence type="ECO:0000256" key="2">
    <source>
        <dbReference type="ARBA" id="ARBA00022692"/>
    </source>
</evidence>
<feature type="region of interest" description="Disordered" evidence="5">
    <location>
        <begin position="79"/>
        <end position="101"/>
    </location>
</feature>
<name>A0A5C6FRD0_9PLAN</name>
<feature type="domain" description="Multidrug resistance protein MdtA-like barrel-sandwich hybrid" evidence="7">
    <location>
        <begin position="221"/>
        <end position="347"/>
    </location>
</feature>
<dbReference type="PANTHER" id="PTHR30386">
    <property type="entry name" value="MEMBRANE FUSION SUBUNIT OF EMRAB-TOLC MULTIDRUG EFFLUX PUMP"/>
    <property type="match status" value="1"/>
</dbReference>